<evidence type="ECO:0000259" key="2">
    <source>
        <dbReference type="Pfam" id="PF01345"/>
    </source>
</evidence>
<accession>A0A7W7K9W3</accession>
<feature type="signal peptide" evidence="1">
    <location>
        <begin position="1"/>
        <end position="27"/>
    </location>
</feature>
<evidence type="ECO:0000256" key="1">
    <source>
        <dbReference type="SAM" id="SignalP"/>
    </source>
</evidence>
<protein>
    <recommendedName>
        <fullName evidence="2">DUF11 domain-containing protein</fullName>
    </recommendedName>
</protein>
<keyword evidence="4" id="KW-1185">Reference proteome</keyword>
<dbReference type="InterPro" id="IPR001434">
    <property type="entry name" value="OmcB-like_DUF11"/>
</dbReference>
<dbReference type="Pfam" id="PF01345">
    <property type="entry name" value="DUF11"/>
    <property type="match status" value="1"/>
</dbReference>
<sequence>MLQLRRILCQAAALLGLTSIIAAPADAQTRVENTAVFRYRVPTSAEVKTIASNTTTLDVVPVGRRAKRPTKLSFRRIDPTYTFGEDLKDACVSGSPPTFKTFAVNQQEVDSAAPLGSLDIAKAYVIVLENEGGNRDPAVRETAWIMATAHTTNRVILTETGPDTGVFAGAVPGLAEIERTELVDSPCNFHFELARVFTLSFSEDEHSLASSSSMLIDPLGFVFDSTTGAIIEGARVSVVEDATGLPATVIGDDGVSAYPSTLLTGSRVKDSSGFEYQLERGQFRFPLMNAGAYRLIVTPPPGYRGPSTATAQQLASYNGPNGRYHISDASFSRRFVLDSPEPLSVDIPLDPDLSSELLLDKTASARAASPGDLVEYRLRLTNRDARRTLPASTIRDSLPPGLRYRRGSTRGTVEPRISSDGSKLTFTAGALAGAATLDIRYVVEVSPGARQGEAVNRAQAFSGGATSNEAIAAIRIKPLLFSDAATLVGRVTEGDCGDPLRDRKGVAGVRIMLEDGAQTVTDRDGLYHFEGVKAGTHVVQLDRHSIAATHEPVACDRDTRQAGSAISRFVEASGGSLPRVDFQLRRTGAVAADKDALPITLMSDADAAGGGREWLQEATPGVDWLFPAMDHNPRAPAQRVVVKHKPGQRIALQVNGHAVDPVTFDGTSADEARGVAVSVWTGVPLGPRDNLLEARVLEADGSLATTLTRIVHFATEPVRAEYVAEQSRLIADGLSRPLVAVRVTDRDGKPVRAGTTIGFRVDQPYEAAIESDVQAQRQLAGLDGAPAFARVAGDQGLAFLALAPTMQAGAVKITTLLDESGKTKEVPIASWLTAAAQGWTVVGFGKGTLGYDTLRTHASALNTTGKHEVVTDGELRFYAKGRIKGSWLLTMAYDSDRKYDPDRGLLGTIDPDRYYTVYGDGSRQIFDAATTRKLYLRLERQEFRALFGDFETGMTETNLMRYNRTLNGVRAEYHGNRVTFTGFAAENRQVYGRDEIQGNGLSGPYRLSGEGIVPNSDKVRLETRDRYRSERIVGTQQLTRHIDYDIDPDAGTLRFREPVLSRDADLNPIFIVAEYETALGRSRSKVMGARAAVRVAENRVEVGASVLRDESAPAATVAGVDLKARLGRGTEVHAEAATGGRRGFSQDRAFEAEVIHQSRDLDASAYIRQQDSGFGLGQQNGVEAGTRKIGVDGKVRFTDRLSLAGSAWHQTNLEDAGRRIAADARLEYRTRTGTVYAGAQIASDTGIGGQKRDSRLLTLGGSQRPFGQDLEIFGETQLALGGKDESIDFPVRHKLGVAYQVKQGVRLIAEHEIAASDVKAHQTRLGFNVAPWSGGKLLGSVAQEAIGENGARTFAQYGLNQSVPLGKHWTVDATVDATTTVSGTLAPDGVINPLHPRAIGGMLDRDGGDGDHRAFTLGATYRRETWSWNGRAEYRRGSRSNRWGVTTSALRSLGEGKTLAAGLRAYEVTERDGGVAAFLSADVALALRPLDSRWSVLERLELRRERADADVRSSNLVGSINAIGGGQISTRLVNNLAVNYRTGAEGDGHGWEASFYHGAKYVIGRFGDDGYTGFIDVIGFDLRRDLGPRFDIGIQASRQHSWSSHATSYSLGPSLGFSPGNGVWMSAGYNLRGFHDRDFAEARYTRQGPFVTMRMKFDQLSLSAAARQIMGAAK</sequence>
<feature type="domain" description="DUF11" evidence="2">
    <location>
        <begin position="357"/>
        <end position="461"/>
    </location>
</feature>
<gene>
    <name evidence="3" type="ORF">HNO88_002228</name>
</gene>
<dbReference type="EMBL" id="JACHLR010000008">
    <property type="protein sequence ID" value="MBB4858902.1"/>
    <property type="molecule type" value="Genomic_DNA"/>
</dbReference>
<dbReference type="Proteomes" id="UP000555448">
    <property type="component" value="Unassembled WGS sequence"/>
</dbReference>
<dbReference type="RefSeq" id="WP_312857054.1">
    <property type="nucleotide sequence ID" value="NZ_JACHLR010000008.1"/>
</dbReference>
<reference evidence="3 4" key="1">
    <citation type="submission" date="2020-08" db="EMBL/GenBank/DDBJ databases">
        <title>Functional genomics of gut bacteria from endangered species of beetles.</title>
        <authorList>
            <person name="Carlos-Shanley C."/>
        </authorList>
    </citation>
    <scope>NUCLEOTIDE SEQUENCE [LARGE SCALE GENOMIC DNA]</scope>
    <source>
        <strain evidence="3 4">S00245</strain>
    </source>
</reference>
<name>A0A7W7K9W3_9SPHN</name>
<dbReference type="InterPro" id="IPR047589">
    <property type="entry name" value="DUF11_rpt"/>
</dbReference>
<keyword evidence="1" id="KW-0732">Signal</keyword>
<feature type="chain" id="PRO_5031016477" description="DUF11 domain-containing protein" evidence="1">
    <location>
        <begin position="28"/>
        <end position="1674"/>
    </location>
</feature>
<evidence type="ECO:0000313" key="4">
    <source>
        <dbReference type="Proteomes" id="UP000555448"/>
    </source>
</evidence>
<proteinExistence type="predicted"/>
<dbReference type="NCBIfam" id="TIGR01451">
    <property type="entry name" value="B_ant_repeat"/>
    <property type="match status" value="1"/>
</dbReference>
<organism evidence="3 4">
    <name type="scientific">Novosphingobium chloroacetimidivorans</name>
    <dbReference type="NCBI Taxonomy" id="1428314"/>
    <lineage>
        <taxon>Bacteria</taxon>
        <taxon>Pseudomonadati</taxon>
        <taxon>Pseudomonadota</taxon>
        <taxon>Alphaproteobacteria</taxon>
        <taxon>Sphingomonadales</taxon>
        <taxon>Sphingomonadaceae</taxon>
        <taxon>Novosphingobium</taxon>
    </lineage>
</organism>
<comment type="caution">
    <text evidence="3">The sequence shown here is derived from an EMBL/GenBank/DDBJ whole genome shotgun (WGS) entry which is preliminary data.</text>
</comment>
<evidence type="ECO:0000313" key="3">
    <source>
        <dbReference type="EMBL" id="MBB4858902.1"/>
    </source>
</evidence>